<dbReference type="InterPro" id="IPR052048">
    <property type="entry name" value="ST_Response_Regulator"/>
</dbReference>
<evidence type="ECO:0000313" key="3">
    <source>
        <dbReference type="EMBL" id="MBU2692941.1"/>
    </source>
</evidence>
<dbReference type="Proteomes" id="UP000777784">
    <property type="component" value="Unassembled WGS sequence"/>
</dbReference>
<dbReference type="Pfam" id="PF00072">
    <property type="entry name" value="Response_reg"/>
    <property type="match status" value="1"/>
</dbReference>
<feature type="modified residue" description="4-aspartylphosphate" evidence="1">
    <location>
        <position position="52"/>
    </location>
</feature>
<proteinExistence type="predicted"/>
<organism evidence="3 4">
    <name type="scientific">Eiseniibacteriota bacterium</name>
    <dbReference type="NCBI Taxonomy" id="2212470"/>
    <lineage>
        <taxon>Bacteria</taxon>
        <taxon>Candidatus Eiseniibacteriota</taxon>
    </lineage>
</organism>
<evidence type="ECO:0000256" key="1">
    <source>
        <dbReference type="PROSITE-ProRule" id="PRU00169"/>
    </source>
</evidence>
<dbReference type="GO" id="GO:0000160">
    <property type="term" value="P:phosphorelay signal transduction system"/>
    <property type="evidence" value="ECO:0007669"/>
    <property type="project" value="InterPro"/>
</dbReference>
<dbReference type="SMART" id="SM00448">
    <property type="entry name" value="REC"/>
    <property type="match status" value="1"/>
</dbReference>
<protein>
    <submittedName>
        <fullName evidence="3">Response regulator</fullName>
    </submittedName>
</protein>
<dbReference type="PROSITE" id="PS50110">
    <property type="entry name" value="RESPONSE_REGULATORY"/>
    <property type="match status" value="1"/>
</dbReference>
<dbReference type="InterPro" id="IPR011006">
    <property type="entry name" value="CheY-like_superfamily"/>
</dbReference>
<dbReference type="Gene3D" id="3.40.50.2300">
    <property type="match status" value="1"/>
</dbReference>
<dbReference type="AlphaFoldDB" id="A0A948RZR2"/>
<sequence>MRVLIVDDSAVMRRILGNAMSQIGATVITQAADGREAVEAANRADFDLVLMDWNMPNLSGFDALKEIRANGKKMPIIMVTTEAEKARVIDAVRAGANNYIIKPFTLPGVTAKIKDTLERARAA</sequence>
<dbReference type="PANTHER" id="PTHR43228">
    <property type="entry name" value="TWO-COMPONENT RESPONSE REGULATOR"/>
    <property type="match status" value="1"/>
</dbReference>
<dbReference type="InterPro" id="IPR001789">
    <property type="entry name" value="Sig_transdc_resp-reg_receiver"/>
</dbReference>
<dbReference type="EMBL" id="JAHJDP010000107">
    <property type="protein sequence ID" value="MBU2692941.1"/>
    <property type="molecule type" value="Genomic_DNA"/>
</dbReference>
<name>A0A948RZR2_UNCEI</name>
<comment type="caution">
    <text evidence="3">The sequence shown here is derived from an EMBL/GenBank/DDBJ whole genome shotgun (WGS) entry which is preliminary data.</text>
</comment>
<reference evidence="3" key="1">
    <citation type="submission" date="2021-05" db="EMBL/GenBank/DDBJ databases">
        <title>Energy efficiency and biological interactions define the core microbiome of deep oligotrophic groundwater.</title>
        <authorList>
            <person name="Mehrshad M."/>
            <person name="Lopez-Fernandez M."/>
            <person name="Bell E."/>
            <person name="Bernier-Latmani R."/>
            <person name="Bertilsson S."/>
            <person name="Dopson M."/>
        </authorList>
    </citation>
    <scope>NUCLEOTIDE SEQUENCE</scope>
    <source>
        <strain evidence="3">Modern_marine.mb.64</strain>
    </source>
</reference>
<evidence type="ECO:0000313" key="4">
    <source>
        <dbReference type="Proteomes" id="UP000777784"/>
    </source>
</evidence>
<feature type="domain" description="Response regulatory" evidence="2">
    <location>
        <begin position="2"/>
        <end position="117"/>
    </location>
</feature>
<dbReference type="SUPFAM" id="SSF52172">
    <property type="entry name" value="CheY-like"/>
    <property type="match status" value="1"/>
</dbReference>
<evidence type="ECO:0000259" key="2">
    <source>
        <dbReference type="PROSITE" id="PS50110"/>
    </source>
</evidence>
<dbReference type="PANTHER" id="PTHR43228:SF1">
    <property type="entry name" value="TWO-COMPONENT RESPONSE REGULATOR ARR22"/>
    <property type="match status" value="1"/>
</dbReference>
<accession>A0A948RZR2</accession>
<gene>
    <name evidence="3" type="ORF">KJ970_18645</name>
</gene>
<keyword evidence="1" id="KW-0597">Phosphoprotein</keyword>